<keyword evidence="3" id="KW-1185">Reference proteome</keyword>
<organism evidence="2 3">
    <name type="scientific">Izhakiella capsodis</name>
    <dbReference type="NCBI Taxonomy" id="1367852"/>
    <lineage>
        <taxon>Bacteria</taxon>
        <taxon>Pseudomonadati</taxon>
        <taxon>Pseudomonadota</taxon>
        <taxon>Gammaproteobacteria</taxon>
        <taxon>Enterobacterales</taxon>
        <taxon>Erwiniaceae</taxon>
        <taxon>Izhakiella</taxon>
    </lineage>
</organism>
<dbReference type="RefSeq" id="WP_092877342.1">
    <property type="nucleotide sequence ID" value="NZ_FOVC01000005.1"/>
</dbReference>
<evidence type="ECO:0000259" key="1">
    <source>
        <dbReference type="PROSITE" id="PS51301"/>
    </source>
</evidence>
<evidence type="ECO:0000313" key="3">
    <source>
        <dbReference type="Proteomes" id="UP000242222"/>
    </source>
</evidence>
<dbReference type="PROSITE" id="PS51301">
    <property type="entry name" value="KILA_N"/>
    <property type="match status" value="1"/>
</dbReference>
<protein>
    <submittedName>
        <fullName evidence="2">KilA-N domain-containing protein</fullName>
    </submittedName>
</protein>
<reference evidence="3" key="1">
    <citation type="submission" date="2016-10" db="EMBL/GenBank/DDBJ databases">
        <authorList>
            <person name="Varghese N."/>
            <person name="Submissions S."/>
        </authorList>
    </citation>
    <scope>NUCLEOTIDE SEQUENCE [LARGE SCALE GENOMIC DNA]</scope>
    <source>
        <strain evidence="3">N6PO6</strain>
    </source>
</reference>
<name>A0A1I4XVX2_9GAMM</name>
<dbReference type="Proteomes" id="UP000242222">
    <property type="component" value="Unassembled WGS sequence"/>
</dbReference>
<dbReference type="Pfam" id="PF04383">
    <property type="entry name" value="KilA-N"/>
    <property type="match status" value="1"/>
</dbReference>
<dbReference type="EMBL" id="FOVC01000005">
    <property type="protein sequence ID" value="SFN30012.1"/>
    <property type="molecule type" value="Genomic_DNA"/>
</dbReference>
<accession>A0A1I4XVX2</accession>
<dbReference type="InterPro" id="IPR017880">
    <property type="entry name" value="KilA_N"/>
</dbReference>
<sequence>MNTHLVISKISIHHDTEGRYSLNDLHKAAGNERRHAPHEWVRIDQTKETIEILNTENPVFNPIVSKKGRNGGTYVCKELVYVYAMWISPSFSLEVIRAYDALMSSRNDKKTTVDERTPLRDAINMLVSKKHLLYPEAYALIHQRFSVEHIDELSSEDLPIAIEYVHRLALEGELLPKQTGTLPALSIPVRGVIAMHFDGSEIVRTEFVPEGATVATLDQFASLVRHRGGIVLWDEMEQRAFVRERAMLRL</sequence>
<evidence type="ECO:0000313" key="2">
    <source>
        <dbReference type="EMBL" id="SFN30012.1"/>
    </source>
</evidence>
<dbReference type="AlphaFoldDB" id="A0A1I4XVX2"/>
<proteinExistence type="predicted"/>
<dbReference type="STRING" id="1367852.SAMN05216516_10538"/>
<dbReference type="SMART" id="SM01252">
    <property type="entry name" value="KilA-N"/>
    <property type="match status" value="1"/>
</dbReference>
<dbReference type="OrthoDB" id="5298460at2"/>
<gene>
    <name evidence="2" type="ORF">SAMN05216516_10538</name>
</gene>
<dbReference type="InterPro" id="IPR018004">
    <property type="entry name" value="KilA/APSES_HTH"/>
</dbReference>
<feature type="domain" description="KilA-N" evidence="1">
    <location>
        <begin position="1"/>
        <end position="102"/>
    </location>
</feature>